<evidence type="ECO:0000256" key="5">
    <source>
        <dbReference type="ARBA" id="ARBA00022944"/>
    </source>
</evidence>
<proteinExistence type="inferred from homology"/>
<evidence type="ECO:0000256" key="1">
    <source>
        <dbReference type="ARBA" id="ARBA00004202"/>
    </source>
</evidence>
<dbReference type="Gene3D" id="3.40.50.11820">
    <property type="match status" value="1"/>
</dbReference>
<keyword evidence="3" id="KW-1003">Cell membrane</keyword>
<dbReference type="RefSeq" id="WP_057743729.1">
    <property type="nucleotide sequence ID" value="NZ_BJLU01000001.1"/>
</dbReference>
<dbReference type="OrthoDB" id="9816564at2"/>
<keyword evidence="5" id="KW-0777">Teichoic acid biosynthesis</keyword>
<dbReference type="InterPro" id="IPR007554">
    <property type="entry name" value="Glycerophosphate_synth"/>
</dbReference>
<dbReference type="Proteomes" id="UP000051992">
    <property type="component" value="Unassembled WGS sequence"/>
</dbReference>
<dbReference type="InterPro" id="IPR043149">
    <property type="entry name" value="TagF_N"/>
</dbReference>
<dbReference type="InterPro" id="IPR043148">
    <property type="entry name" value="TagF_C"/>
</dbReference>
<dbReference type="SUPFAM" id="SSF56784">
    <property type="entry name" value="HAD-like"/>
    <property type="match status" value="1"/>
</dbReference>
<dbReference type="InterPro" id="IPR023214">
    <property type="entry name" value="HAD_sf"/>
</dbReference>
<dbReference type="Gene3D" id="1.10.150.400">
    <property type="match status" value="1"/>
</dbReference>
<dbReference type="GO" id="GO:0047355">
    <property type="term" value="F:CDP-glycerol glycerophosphotransferase activity"/>
    <property type="evidence" value="ECO:0007669"/>
    <property type="project" value="InterPro"/>
</dbReference>
<keyword evidence="8" id="KW-1185">Reference proteome</keyword>
<dbReference type="Gene3D" id="3.40.50.1000">
    <property type="entry name" value="HAD superfamily/HAD-like"/>
    <property type="match status" value="1"/>
</dbReference>
<reference evidence="7 8" key="1">
    <citation type="journal article" date="2015" name="Genome Announc.">
        <title>Expanding the biotechnology potential of lactobacilli through comparative genomics of 213 strains and associated genera.</title>
        <authorList>
            <person name="Sun Z."/>
            <person name="Harris H.M."/>
            <person name="McCann A."/>
            <person name="Guo C."/>
            <person name="Argimon S."/>
            <person name="Zhang W."/>
            <person name="Yang X."/>
            <person name="Jeffery I.B."/>
            <person name="Cooney J.C."/>
            <person name="Kagawa T.F."/>
            <person name="Liu W."/>
            <person name="Song Y."/>
            <person name="Salvetti E."/>
            <person name="Wrobel A."/>
            <person name="Rasinkangas P."/>
            <person name="Parkhill J."/>
            <person name="Rea M.C."/>
            <person name="O'Sullivan O."/>
            <person name="Ritari J."/>
            <person name="Douillard F.P."/>
            <person name="Paul Ross R."/>
            <person name="Yang R."/>
            <person name="Briner A.E."/>
            <person name="Felis G.E."/>
            <person name="de Vos W.M."/>
            <person name="Barrangou R."/>
            <person name="Klaenhammer T.R."/>
            <person name="Caufield P.W."/>
            <person name="Cui Y."/>
            <person name="Zhang H."/>
            <person name="O'Toole P.W."/>
        </authorList>
    </citation>
    <scope>NUCLEOTIDE SEQUENCE [LARGE SCALE GENOMIC DNA]</scope>
    <source>
        <strain evidence="7 8">DSM 20410</strain>
    </source>
</reference>
<name>A0A0R2H5M8_WEIVI</name>
<dbReference type="PATRIC" id="fig|1629.5.peg.186"/>
<dbReference type="GO" id="GO:0005886">
    <property type="term" value="C:plasma membrane"/>
    <property type="evidence" value="ECO:0007669"/>
    <property type="project" value="UniProtKB-SubCell"/>
</dbReference>
<evidence type="ECO:0000313" key="7">
    <source>
        <dbReference type="EMBL" id="KRN46918.1"/>
    </source>
</evidence>
<accession>A0A0R2H5M8</accession>
<evidence type="ECO:0000256" key="3">
    <source>
        <dbReference type="ARBA" id="ARBA00022475"/>
    </source>
</evidence>
<dbReference type="EMBL" id="JQBM01000001">
    <property type="protein sequence ID" value="KRN46918.1"/>
    <property type="molecule type" value="Genomic_DNA"/>
</dbReference>
<dbReference type="Pfam" id="PF19087">
    <property type="entry name" value="DUF5776"/>
    <property type="match status" value="1"/>
</dbReference>
<comment type="similarity">
    <text evidence="2">Belongs to the CDP-glycerol glycerophosphotransferase family.</text>
</comment>
<dbReference type="PANTHER" id="PTHR37316">
    <property type="entry name" value="TEICHOIC ACID GLYCEROL-PHOSPHATE PRIMASE"/>
    <property type="match status" value="1"/>
</dbReference>
<comment type="caution">
    <text evidence="7">The sequence shown here is derived from an EMBL/GenBank/DDBJ whole genome shotgun (WGS) entry which is preliminary data.</text>
</comment>
<keyword evidence="4" id="KW-0808">Transferase</keyword>
<comment type="subcellular location">
    <subcellularLocation>
        <location evidence="1">Cell membrane</location>
        <topology evidence="1">Peripheral membrane protein</topology>
    </subcellularLocation>
</comment>
<gene>
    <name evidence="7" type="ORF">IV50_GL000184</name>
</gene>
<dbReference type="GO" id="GO:0019350">
    <property type="term" value="P:teichoic acid biosynthetic process"/>
    <property type="evidence" value="ECO:0007669"/>
    <property type="project" value="UniProtKB-KW"/>
</dbReference>
<evidence type="ECO:0000313" key="8">
    <source>
        <dbReference type="Proteomes" id="UP000051992"/>
    </source>
</evidence>
<protein>
    <submittedName>
        <fullName evidence="7">Uncharacterized protein</fullName>
    </submittedName>
</protein>
<dbReference type="Pfam" id="PF04464">
    <property type="entry name" value="Glyphos_transf"/>
    <property type="match status" value="1"/>
</dbReference>
<dbReference type="AlphaFoldDB" id="A0A0R2H5M8"/>
<dbReference type="InterPro" id="IPR036412">
    <property type="entry name" value="HAD-like_sf"/>
</dbReference>
<dbReference type="InterPro" id="IPR051612">
    <property type="entry name" value="Teichoic_Acid_Biosynth"/>
</dbReference>
<dbReference type="PANTHER" id="PTHR37316:SF3">
    <property type="entry name" value="TEICHOIC ACID GLYCEROL-PHOSPHATE TRANSFERASE"/>
    <property type="match status" value="1"/>
</dbReference>
<evidence type="ECO:0000256" key="6">
    <source>
        <dbReference type="ARBA" id="ARBA00023136"/>
    </source>
</evidence>
<organism evidence="7 8">
    <name type="scientific">Weissella viridescens</name>
    <name type="common">Lactobacillus viridescens</name>
    <dbReference type="NCBI Taxonomy" id="1629"/>
    <lineage>
        <taxon>Bacteria</taxon>
        <taxon>Bacillati</taxon>
        <taxon>Bacillota</taxon>
        <taxon>Bacilli</taxon>
        <taxon>Lactobacillales</taxon>
        <taxon>Lactobacillaceae</taxon>
        <taxon>Weissella</taxon>
    </lineage>
</organism>
<evidence type="ECO:0000256" key="2">
    <source>
        <dbReference type="ARBA" id="ARBA00010488"/>
    </source>
</evidence>
<dbReference type="InterPro" id="IPR044081">
    <property type="entry name" value="DUF5776"/>
</dbReference>
<sequence>MKLWLFGSYSWQGNPKALLMYMQKHNAQTHDVWWVADTRDEMRLVKRLGYKAILASSSKAAKLFAEADVYVTENFRETYPASLNPNAIILNLWHGVGLKHIELGLGAESALADGIVKKYVRNYPLYKNNLKFLATSEVMEEHFIEDMPLDEGQIIKGGYPRNQVYRDPEMRTDHGALDFIDNFDKVYLYAPTYRYKDVNGAFKQLLPDLKAVADKMATQNGLFILKLHPFMLKDPEYQQAMTEFSNHPNLLFWDDKYDVYEIFNKITVGIIDYSSIFYDLLESGVDQFIRYIPDFEEYTNDSELIGDYFELTGGTIVTSFSDLLTSFNQPQSPIENKAFLMTYFFGYEKTTTIDYLIEDADAAQPRHRQYPELHTFDIFDTLIKRDTLEPISIFAEVQEQLVDFEEPFERYLIDNYQTIRQEVEADLRDVFKKTTYERQSNTFEVTLQEILNRLQQNYHLSDAQTAFLYEQEVSAEISAVQPIQKRINMLFELIAAGNDVKLVSDMYLPKAVIQQMLEAADPRLVELPLYVSSEVGYQKSTGKLFDYVFFDSDYHYAKWVHYGDNKHADGKAPRKLGIQTYNHDMDTFVPNEQWYVEQAQAPYRYDAYKLATAFQRRRQALVNQANMTFDMSAYYAYAYIGPTFVPYVHWALTDAIERGYETLYFISRDGYYLKQIADVIIAEEHLSVKAKFIYGSRKAWRVPSFINEVDPASFTPFGMFTLMDSFDDLVKSSQLLEAELLELLPELETYRHAPTLKGAVANTIREIFSQSEAYQNRLLEIAAERRPIVTDYLKQEIDFDEKFAFVEFWGRGYTQDTLTRLLEDAAGHPVDNPFYYVRNFTDNDGHSIRHRFTQMPVNFSPFESIFATTPYKSIPGYERDVDGTVKPIITRQENEYHAAITENIQLFARDFVNLHVADGREFDRFTGESAYKYFFKHPYDGYITSVFARYKDNVAMYGEPQEYAPILSAKQVQFTTPRRLRQQTRNLEMSLSRSSDSARAAYRRIQKLKRGKVTDIPQTKVPFPVNDLGRYVHIETFPCRVVLQEKQFVYASVHWTKVAKSKYVLQKGTVITVLGIDWTSQGVPRLRTELGYISANKQQTAVTLSADADNIIKKSLRLRPYVRKQAKKGKKLLKAILKRTPGFDI</sequence>
<evidence type="ECO:0000256" key="4">
    <source>
        <dbReference type="ARBA" id="ARBA00022679"/>
    </source>
</evidence>
<keyword evidence="6" id="KW-0472">Membrane</keyword>
<dbReference type="Gene3D" id="3.40.50.12580">
    <property type="match status" value="1"/>
</dbReference>